<comment type="caution">
    <text evidence="1">The sequence shown here is derived from an EMBL/GenBank/DDBJ whole genome shotgun (WGS) entry which is preliminary data.</text>
</comment>
<accession>A0ACC0FA96</accession>
<keyword evidence="2" id="KW-1185">Reference proteome</keyword>
<dbReference type="EMBL" id="CM045772">
    <property type="protein sequence ID" value="KAI7984992.1"/>
    <property type="molecule type" value="Genomic_DNA"/>
</dbReference>
<dbReference type="Proteomes" id="UP001060215">
    <property type="component" value="Chromosome 15"/>
</dbReference>
<reference evidence="1 2" key="1">
    <citation type="journal article" date="2022" name="Plant J.">
        <title>Chromosome-level genome of Camellia lanceoleosa provides a valuable resource for understanding genome evolution and self-incompatibility.</title>
        <authorList>
            <person name="Gong W."/>
            <person name="Xiao S."/>
            <person name="Wang L."/>
            <person name="Liao Z."/>
            <person name="Chang Y."/>
            <person name="Mo W."/>
            <person name="Hu G."/>
            <person name="Li W."/>
            <person name="Zhao G."/>
            <person name="Zhu H."/>
            <person name="Hu X."/>
            <person name="Ji K."/>
            <person name="Xiang X."/>
            <person name="Song Q."/>
            <person name="Yuan D."/>
            <person name="Jin S."/>
            <person name="Zhang L."/>
        </authorList>
    </citation>
    <scope>NUCLEOTIDE SEQUENCE [LARGE SCALE GENOMIC DNA]</scope>
    <source>
        <strain evidence="1">SQ_2022a</strain>
    </source>
</reference>
<evidence type="ECO:0000313" key="1">
    <source>
        <dbReference type="EMBL" id="KAI7984992.1"/>
    </source>
</evidence>
<gene>
    <name evidence="1" type="ORF">LOK49_LG14G00518</name>
</gene>
<proteinExistence type="predicted"/>
<evidence type="ECO:0000313" key="2">
    <source>
        <dbReference type="Proteomes" id="UP001060215"/>
    </source>
</evidence>
<protein>
    <submittedName>
        <fullName evidence="1">Uncharacterized protein</fullName>
    </submittedName>
</protein>
<organism evidence="1 2">
    <name type="scientific">Camellia lanceoleosa</name>
    <dbReference type="NCBI Taxonomy" id="1840588"/>
    <lineage>
        <taxon>Eukaryota</taxon>
        <taxon>Viridiplantae</taxon>
        <taxon>Streptophyta</taxon>
        <taxon>Embryophyta</taxon>
        <taxon>Tracheophyta</taxon>
        <taxon>Spermatophyta</taxon>
        <taxon>Magnoliopsida</taxon>
        <taxon>eudicotyledons</taxon>
        <taxon>Gunneridae</taxon>
        <taxon>Pentapetalae</taxon>
        <taxon>asterids</taxon>
        <taxon>Ericales</taxon>
        <taxon>Theaceae</taxon>
        <taxon>Camellia</taxon>
    </lineage>
</organism>
<sequence>MYIEKYSYFTFYKEIFLHFGIYIWIINKTSHRNMGQTSVINLYMILINNTPHKWFISHHYFKLQ</sequence>
<name>A0ACC0FA96_9ERIC</name>